<keyword evidence="2" id="KW-1185">Reference proteome</keyword>
<protein>
    <submittedName>
        <fullName evidence="1">Uncharacterized protein</fullName>
    </submittedName>
</protein>
<dbReference type="Proteomes" id="UP000603227">
    <property type="component" value="Unassembled WGS sequence"/>
</dbReference>
<name>A0A918ZMP9_9ACTN</name>
<gene>
    <name evidence="1" type="ORF">GCM10017771_82130</name>
</gene>
<reference evidence="1" key="2">
    <citation type="submission" date="2020-09" db="EMBL/GenBank/DDBJ databases">
        <authorList>
            <person name="Sun Q."/>
            <person name="Zhou Y."/>
        </authorList>
    </citation>
    <scope>NUCLEOTIDE SEQUENCE</scope>
    <source>
        <strain evidence="1">CGMCC 4.7403</strain>
    </source>
</reference>
<dbReference type="AlphaFoldDB" id="A0A918ZMP9"/>
<dbReference type="EMBL" id="BNAT01000048">
    <property type="protein sequence ID" value="GHE59045.1"/>
    <property type="molecule type" value="Genomic_DNA"/>
</dbReference>
<organism evidence="1 2">
    <name type="scientific">Streptomyces capitiformicae</name>
    <dbReference type="NCBI Taxonomy" id="2014920"/>
    <lineage>
        <taxon>Bacteria</taxon>
        <taxon>Bacillati</taxon>
        <taxon>Actinomycetota</taxon>
        <taxon>Actinomycetes</taxon>
        <taxon>Kitasatosporales</taxon>
        <taxon>Streptomycetaceae</taxon>
        <taxon>Streptomyces</taxon>
    </lineage>
</organism>
<sequence>MGAGRSFKGHCACLAQTAGRDQFGERALAGDRVQPAVLADDGDTALVLVFVRGEAHVRLQASGLPGLRGLRVVGRGRGVERQGS</sequence>
<evidence type="ECO:0000313" key="2">
    <source>
        <dbReference type="Proteomes" id="UP000603227"/>
    </source>
</evidence>
<reference evidence="1" key="1">
    <citation type="journal article" date="2014" name="Int. J. Syst. Evol. Microbiol.">
        <title>Complete genome sequence of Corynebacterium casei LMG S-19264T (=DSM 44701T), isolated from a smear-ripened cheese.</title>
        <authorList>
            <consortium name="US DOE Joint Genome Institute (JGI-PGF)"/>
            <person name="Walter F."/>
            <person name="Albersmeier A."/>
            <person name="Kalinowski J."/>
            <person name="Ruckert C."/>
        </authorList>
    </citation>
    <scope>NUCLEOTIDE SEQUENCE</scope>
    <source>
        <strain evidence="1">CGMCC 4.7403</strain>
    </source>
</reference>
<comment type="caution">
    <text evidence="1">The sequence shown here is derived from an EMBL/GenBank/DDBJ whole genome shotgun (WGS) entry which is preliminary data.</text>
</comment>
<evidence type="ECO:0000313" key="1">
    <source>
        <dbReference type="EMBL" id="GHE59045.1"/>
    </source>
</evidence>
<accession>A0A918ZMP9</accession>
<proteinExistence type="predicted"/>